<dbReference type="CDD" id="cd03809">
    <property type="entry name" value="GT4_MtfB-like"/>
    <property type="match status" value="1"/>
</dbReference>
<reference evidence="4 5" key="1">
    <citation type="submission" date="2021-09" db="EMBL/GenBank/DDBJ databases">
        <title>Genome sequencing and assembly of Chryseobacterium sp. RG1.</title>
        <authorList>
            <person name="Chhetri G."/>
        </authorList>
    </citation>
    <scope>NUCLEOTIDE SEQUENCE [LARGE SCALE GENOMIC DNA]</scope>
    <source>
        <strain evidence="4 5">RG1</strain>
    </source>
</reference>
<accession>A0ABS8A568</accession>
<keyword evidence="5" id="KW-1185">Reference proteome</keyword>
<dbReference type="RefSeq" id="WP_225690323.1">
    <property type="nucleotide sequence ID" value="NZ_JAERSE020000005.1"/>
</dbReference>
<keyword evidence="1" id="KW-0808">Transferase</keyword>
<evidence type="ECO:0000313" key="5">
    <source>
        <dbReference type="Proteomes" id="UP000618240"/>
    </source>
</evidence>
<dbReference type="Pfam" id="PF00534">
    <property type="entry name" value="Glycos_transf_1"/>
    <property type="match status" value="1"/>
</dbReference>
<comment type="caution">
    <text evidence="4">The sequence shown here is derived from an EMBL/GenBank/DDBJ whole genome shotgun (WGS) entry which is preliminary data.</text>
</comment>
<gene>
    <name evidence="4" type="ORF">JI747_018360</name>
</gene>
<organism evidence="4 5">
    <name type="scientific">Chryseobacterium tagetis</name>
    <dbReference type="NCBI Taxonomy" id="2801334"/>
    <lineage>
        <taxon>Bacteria</taxon>
        <taxon>Pseudomonadati</taxon>
        <taxon>Bacteroidota</taxon>
        <taxon>Flavobacteriia</taxon>
        <taxon>Flavobacteriales</taxon>
        <taxon>Weeksellaceae</taxon>
        <taxon>Chryseobacterium group</taxon>
        <taxon>Chryseobacterium</taxon>
    </lineage>
</organism>
<dbReference type="SUPFAM" id="SSF53756">
    <property type="entry name" value="UDP-Glycosyltransferase/glycogen phosphorylase"/>
    <property type="match status" value="1"/>
</dbReference>
<protein>
    <submittedName>
        <fullName evidence="4">Glycosyltransferase family 4 protein</fullName>
    </submittedName>
</protein>
<evidence type="ECO:0000259" key="3">
    <source>
        <dbReference type="Pfam" id="PF13439"/>
    </source>
</evidence>
<sequence length="355" mass="41764">MKKIFVNARFLTQRITGVQRFAIEISKILKRELNDDIVFVAPKDIIHKEIAAELNVKIVGHNKSHIWEQIDLRRFLIKNSSPILLNLCNTGPLFYRNNIITIHDIAFEIYPQTYSKKFLITYKYLIPKLAYSAKQIITVSEFSKSEIIKYYNISDNKIHVIYNAVSPEFQQIRNADLEKEKYFLTVSSLNYRKNLNLVLKAFDDLSKTEKDIYLYVVGDLDNRSFSNYDLQKYNLNNRIVFLGRIEDEKLMEYYTSSLAFIYPSLYEGFGIPPLEAQKCEAPVIVSDIPCFHEIFEDSVSYINPHDPIQLTYIMNLHLNYMNRFQQIEKGLDNEKKYDWGKSAKKVLKLLEECER</sequence>
<dbReference type="Gene3D" id="3.40.50.2000">
    <property type="entry name" value="Glycogen Phosphorylase B"/>
    <property type="match status" value="2"/>
</dbReference>
<dbReference type="PANTHER" id="PTHR46401">
    <property type="entry name" value="GLYCOSYLTRANSFERASE WBBK-RELATED"/>
    <property type="match status" value="1"/>
</dbReference>
<evidence type="ECO:0000259" key="2">
    <source>
        <dbReference type="Pfam" id="PF00534"/>
    </source>
</evidence>
<evidence type="ECO:0000256" key="1">
    <source>
        <dbReference type="ARBA" id="ARBA00022679"/>
    </source>
</evidence>
<dbReference type="PANTHER" id="PTHR46401:SF2">
    <property type="entry name" value="GLYCOSYLTRANSFERASE WBBK-RELATED"/>
    <property type="match status" value="1"/>
</dbReference>
<name>A0ABS8A568_9FLAO</name>
<feature type="domain" description="Glycosyl transferase family 1" evidence="2">
    <location>
        <begin position="177"/>
        <end position="308"/>
    </location>
</feature>
<dbReference type="EMBL" id="JAERSE020000005">
    <property type="protein sequence ID" value="MCA6069134.1"/>
    <property type="molecule type" value="Genomic_DNA"/>
</dbReference>
<proteinExistence type="predicted"/>
<dbReference type="Proteomes" id="UP000618240">
    <property type="component" value="Unassembled WGS sequence"/>
</dbReference>
<dbReference type="InterPro" id="IPR001296">
    <property type="entry name" value="Glyco_trans_1"/>
</dbReference>
<evidence type="ECO:0000313" key="4">
    <source>
        <dbReference type="EMBL" id="MCA6069134.1"/>
    </source>
</evidence>
<dbReference type="Pfam" id="PF13439">
    <property type="entry name" value="Glyco_transf_4"/>
    <property type="match status" value="1"/>
</dbReference>
<dbReference type="InterPro" id="IPR028098">
    <property type="entry name" value="Glyco_trans_4-like_N"/>
</dbReference>
<feature type="domain" description="Glycosyltransferase subfamily 4-like N-terminal" evidence="3">
    <location>
        <begin position="97"/>
        <end position="168"/>
    </location>
</feature>